<dbReference type="PANTHER" id="PTHR22916">
    <property type="entry name" value="GLYCOSYLTRANSFERASE"/>
    <property type="match status" value="1"/>
</dbReference>
<protein>
    <submittedName>
        <fullName evidence="2">Glycosyl transferase, family 2</fullName>
    </submittedName>
</protein>
<dbReference type="AlphaFoldDB" id="A0A0W8FPT5"/>
<dbReference type="InterPro" id="IPR029044">
    <property type="entry name" value="Nucleotide-diphossugar_trans"/>
</dbReference>
<dbReference type="SUPFAM" id="SSF53448">
    <property type="entry name" value="Nucleotide-diphospho-sugar transferases"/>
    <property type="match status" value="1"/>
</dbReference>
<name>A0A0W8FPT5_9ZZZZ</name>
<dbReference type="Pfam" id="PF00535">
    <property type="entry name" value="Glycos_transf_2"/>
    <property type="match status" value="1"/>
</dbReference>
<reference evidence="2" key="1">
    <citation type="journal article" date="2015" name="Proc. Natl. Acad. Sci. U.S.A.">
        <title>Networks of energetic and metabolic interactions define dynamics in microbial communities.</title>
        <authorList>
            <person name="Embree M."/>
            <person name="Liu J.K."/>
            <person name="Al-Bassam M.M."/>
            <person name="Zengler K."/>
        </authorList>
    </citation>
    <scope>NUCLEOTIDE SEQUENCE</scope>
</reference>
<comment type="caution">
    <text evidence="2">The sequence shown here is derived from an EMBL/GenBank/DDBJ whole genome shotgun (WGS) entry which is preliminary data.</text>
</comment>
<dbReference type="Gene3D" id="3.90.550.10">
    <property type="entry name" value="Spore Coat Polysaccharide Biosynthesis Protein SpsA, Chain A"/>
    <property type="match status" value="1"/>
</dbReference>
<feature type="domain" description="Glycosyltransferase 2-like" evidence="1">
    <location>
        <begin position="4"/>
        <end position="99"/>
    </location>
</feature>
<sequence length="344" mass="39231">MRLSIVITAHNGEKYLRQAIESALNQSRRADEIVLFDNASTDATDEIARSYGDKIKYHFNDMETGFVDAWNRAIHKATGDFVTILHQDDLLHPDYLTYIEAAILTFPQVRHFYTGYNYIDEHGATAGHSPQPHLTEPVLYTGKEYTHNYLQGVITKRHIHRCPGVTTSRALLLSECTYRKEAGHIADDDFFLRVGEFTDVVGISYPLASFRHHPESTTSKVDSLTLKLAEAYLFQVRYYLNPTQLLNNDDIDKINALAVKFVNLLLYEGLIHDQRSWILKAFALHNELEELLPSFMSSHLPSWGKMLWAMASPEGGNYLAKSYAKSLYTGISVRDRCKANLKLR</sequence>
<dbReference type="PANTHER" id="PTHR22916:SF3">
    <property type="entry name" value="UDP-GLCNAC:BETAGAL BETA-1,3-N-ACETYLGLUCOSAMINYLTRANSFERASE-LIKE PROTEIN 1"/>
    <property type="match status" value="1"/>
</dbReference>
<dbReference type="GO" id="GO:0016758">
    <property type="term" value="F:hexosyltransferase activity"/>
    <property type="evidence" value="ECO:0007669"/>
    <property type="project" value="UniProtKB-ARBA"/>
</dbReference>
<proteinExistence type="predicted"/>
<keyword evidence="2" id="KW-0808">Transferase</keyword>
<accession>A0A0W8FPT5</accession>
<dbReference type="EMBL" id="LNQE01000934">
    <property type="protein sequence ID" value="KUG22892.1"/>
    <property type="molecule type" value="Genomic_DNA"/>
</dbReference>
<organism evidence="2">
    <name type="scientific">hydrocarbon metagenome</name>
    <dbReference type="NCBI Taxonomy" id="938273"/>
    <lineage>
        <taxon>unclassified sequences</taxon>
        <taxon>metagenomes</taxon>
        <taxon>ecological metagenomes</taxon>
    </lineage>
</organism>
<dbReference type="InterPro" id="IPR001173">
    <property type="entry name" value="Glyco_trans_2-like"/>
</dbReference>
<evidence type="ECO:0000313" key="2">
    <source>
        <dbReference type="EMBL" id="KUG22892.1"/>
    </source>
</evidence>
<gene>
    <name evidence="2" type="ORF">ASZ90_007327</name>
</gene>
<evidence type="ECO:0000259" key="1">
    <source>
        <dbReference type="Pfam" id="PF00535"/>
    </source>
</evidence>